<dbReference type="Gene3D" id="3.40.30.10">
    <property type="entry name" value="Glutaredoxin"/>
    <property type="match status" value="1"/>
</dbReference>
<reference evidence="2 3" key="1">
    <citation type="submission" date="2019-04" db="EMBL/GenBank/DDBJ databases">
        <title>Lewinella litorea sp. nov., isolated from a marine sand.</title>
        <authorList>
            <person name="Yoon J.-H."/>
        </authorList>
    </citation>
    <scope>NUCLEOTIDE SEQUENCE [LARGE SCALE GENOMIC DNA]</scope>
    <source>
        <strain evidence="2 3">HSMS-39</strain>
    </source>
</reference>
<name>A0A4S4NRL2_9BACT</name>
<evidence type="ECO:0000259" key="1">
    <source>
        <dbReference type="PROSITE" id="PS51352"/>
    </source>
</evidence>
<dbReference type="OrthoDB" id="616241at2"/>
<dbReference type="InterPro" id="IPR013766">
    <property type="entry name" value="Thioredoxin_domain"/>
</dbReference>
<dbReference type="GO" id="GO:0016209">
    <property type="term" value="F:antioxidant activity"/>
    <property type="evidence" value="ECO:0007669"/>
    <property type="project" value="InterPro"/>
</dbReference>
<dbReference type="CDD" id="cd02966">
    <property type="entry name" value="TlpA_like_family"/>
    <property type="match status" value="1"/>
</dbReference>
<dbReference type="SUPFAM" id="SSF52833">
    <property type="entry name" value="Thioredoxin-like"/>
    <property type="match status" value="1"/>
</dbReference>
<evidence type="ECO:0000313" key="3">
    <source>
        <dbReference type="Proteomes" id="UP000308528"/>
    </source>
</evidence>
<keyword evidence="3" id="KW-1185">Reference proteome</keyword>
<dbReference type="AlphaFoldDB" id="A0A4S4NRL2"/>
<dbReference type="InterPro" id="IPR036249">
    <property type="entry name" value="Thioredoxin-like_sf"/>
</dbReference>
<dbReference type="EMBL" id="SRSF01000001">
    <property type="protein sequence ID" value="THH41041.1"/>
    <property type="molecule type" value="Genomic_DNA"/>
</dbReference>
<dbReference type="InterPro" id="IPR050553">
    <property type="entry name" value="Thioredoxin_ResA/DsbE_sf"/>
</dbReference>
<proteinExistence type="predicted"/>
<dbReference type="PANTHER" id="PTHR42852:SF17">
    <property type="entry name" value="THIOREDOXIN-LIKE PROTEIN HI_1115"/>
    <property type="match status" value="1"/>
</dbReference>
<dbReference type="Pfam" id="PF00578">
    <property type="entry name" value="AhpC-TSA"/>
    <property type="match status" value="1"/>
</dbReference>
<dbReference type="InterPro" id="IPR000866">
    <property type="entry name" value="AhpC/TSA"/>
</dbReference>
<gene>
    <name evidence="2" type="ORF">E4021_00145</name>
</gene>
<evidence type="ECO:0000313" key="2">
    <source>
        <dbReference type="EMBL" id="THH41041.1"/>
    </source>
</evidence>
<dbReference type="Proteomes" id="UP000308528">
    <property type="component" value="Unassembled WGS sequence"/>
</dbReference>
<dbReference type="PROSITE" id="PS51352">
    <property type="entry name" value="THIOREDOXIN_2"/>
    <property type="match status" value="1"/>
</dbReference>
<accession>A0A4S4NRL2</accession>
<dbReference type="PROSITE" id="PS51257">
    <property type="entry name" value="PROKAR_LIPOPROTEIN"/>
    <property type="match status" value="1"/>
</dbReference>
<comment type="caution">
    <text evidence="2">The sequence shown here is derived from an EMBL/GenBank/DDBJ whole genome shotgun (WGS) entry which is preliminary data.</text>
</comment>
<sequence>MSRFPLRIAPALAALFLIAVAVASCVFVQDRYTFLPPGPYRGVLELEYNPIVPNPKGEPIAEKVNLEFDEVTEGQLPFTFDVVYETDTTFHLVIHNGEEEIVVPAKDIQAGRDQSVGRDTLRIDFPVYDTHISAYHEENVIEGVWVVHYRDNYRIPFKAYFGKDFRFTPLQKPPAADLSGQWAVTFAGDATEDPYPGVAEFRQEGNKLTGTIRTETGDYRYLEGTVQANKAYLSVFDGSHAFLFEALIRDDGSLTGTFRSGRHYITDWTAVRDDDAELTSPDELTRLREDVPLAFAFPDVNGDTLRLEDLQGPKIVQLFGTWCPNCRDETNFLQEYLANNDTGDLQVVALAFERYGATDERSRAAVRRYQENMGVGWPVLLAASNDKREASRALPMLNKVISYPTLLFVDRDNRVVRIHTGFNGPATSKYAAFKESFDETIEELISGK</sequence>
<feature type="domain" description="Thioredoxin" evidence="1">
    <location>
        <begin position="285"/>
        <end position="442"/>
    </location>
</feature>
<protein>
    <submittedName>
        <fullName evidence="2">TlpA family protein disulfide reductase</fullName>
    </submittedName>
</protein>
<dbReference type="GO" id="GO:0016491">
    <property type="term" value="F:oxidoreductase activity"/>
    <property type="evidence" value="ECO:0007669"/>
    <property type="project" value="InterPro"/>
</dbReference>
<dbReference type="RefSeq" id="WP_136455867.1">
    <property type="nucleotide sequence ID" value="NZ_SRSF01000001.1"/>
</dbReference>
<dbReference type="PANTHER" id="PTHR42852">
    <property type="entry name" value="THIOL:DISULFIDE INTERCHANGE PROTEIN DSBE"/>
    <property type="match status" value="1"/>
</dbReference>
<organism evidence="2 3">
    <name type="scientific">Neolewinella litorea</name>
    <dbReference type="NCBI Taxonomy" id="2562452"/>
    <lineage>
        <taxon>Bacteria</taxon>
        <taxon>Pseudomonadati</taxon>
        <taxon>Bacteroidota</taxon>
        <taxon>Saprospiria</taxon>
        <taxon>Saprospirales</taxon>
        <taxon>Lewinellaceae</taxon>
        <taxon>Neolewinella</taxon>
    </lineage>
</organism>